<keyword evidence="2" id="KW-1185">Reference proteome</keyword>
<dbReference type="Proteomes" id="UP000019478">
    <property type="component" value="Unassembled WGS sequence"/>
</dbReference>
<evidence type="ECO:0000313" key="1">
    <source>
        <dbReference type="EMBL" id="EXJ82988.1"/>
    </source>
</evidence>
<evidence type="ECO:0000313" key="2">
    <source>
        <dbReference type="Proteomes" id="UP000019478"/>
    </source>
</evidence>
<organism evidence="1 2">
    <name type="scientific">Capronia epimyces CBS 606.96</name>
    <dbReference type="NCBI Taxonomy" id="1182542"/>
    <lineage>
        <taxon>Eukaryota</taxon>
        <taxon>Fungi</taxon>
        <taxon>Dikarya</taxon>
        <taxon>Ascomycota</taxon>
        <taxon>Pezizomycotina</taxon>
        <taxon>Eurotiomycetes</taxon>
        <taxon>Chaetothyriomycetidae</taxon>
        <taxon>Chaetothyriales</taxon>
        <taxon>Herpotrichiellaceae</taxon>
        <taxon>Capronia</taxon>
    </lineage>
</organism>
<dbReference type="HOGENOM" id="CLU_1786602_0_0_1"/>
<dbReference type="STRING" id="1182542.W9XRZ9"/>
<dbReference type="GeneID" id="19170911"/>
<proteinExistence type="predicted"/>
<name>W9XRZ9_9EURO</name>
<protein>
    <recommendedName>
        <fullName evidence="3">BTB domain-containing protein</fullName>
    </recommendedName>
</protein>
<gene>
    <name evidence="1" type="ORF">A1O3_06805</name>
</gene>
<comment type="caution">
    <text evidence="1">The sequence shown here is derived from an EMBL/GenBank/DDBJ whole genome shotgun (WGS) entry which is preliminary data.</text>
</comment>
<dbReference type="RefSeq" id="XP_007735111.1">
    <property type="nucleotide sequence ID" value="XM_007736921.1"/>
</dbReference>
<sequence>MASLDSVEVVMVDVDAEGDLILEVGRELKNQIQTQEKGGPKPTPVIMRIRVSSKILSLTSPVFEGMLTRRSREDQLPLGQDKPLVLEFPEDAPEPMATLCKVLHYHQDAVRPYSFREMYEATLTSTNFGCTHAMAPWFHRQLHLR</sequence>
<accession>W9XRZ9</accession>
<dbReference type="AlphaFoldDB" id="W9XRZ9"/>
<evidence type="ECO:0008006" key="3">
    <source>
        <dbReference type="Google" id="ProtNLM"/>
    </source>
</evidence>
<dbReference type="OrthoDB" id="5275938at2759"/>
<reference evidence="1 2" key="1">
    <citation type="submission" date="2013-03" db="EMBL/GenBank/DDBJ databases">
        <title>The Genome Sequence of Capronia epimyces CBS 606.96.</title>
        <authorList>
            <consortium name="The Broad Institute Genomics Platform"/>
            <person name="Cuomo C."/>
            <person name="de Hoog S."/>
            <person name="Gorbushina A."/>
            <person name="Walker B."/>
            <person name="Young S.K."/>
            <person name="Zeng Q."/>
            <person name="Gargeya S."/>
            <person name="Fitzgerald M."/>
            <person name="Haas B."/>
            <person name="Abouelleil A."/>
            <person name="Allen A.W."/>
            <person name="Alvarado L."/>
            <person name="Arachchi H.M."/>
            <person name="Berlin A.M."/>
            <person name="Chapman S.B."/>
            <person name="Gainer-Dewar J."/>
            <person name="Goldberg J."/>
            <person name="Griggs A."/>
            <person name="Gujja S."/>
            <person name="Hansen M."/>
            <person name="Howarth C."/>
            <person name="Imamovic A."/>
            <person name="Ireland A."/>
            <person name="Larimer J."/>
            <person name="McCowan C."/>
            <person name="Murphy C."/>
            <person name="Pearson M."/>
            <person name="Poon T.W."/>
            <person name="Priest M."/>
            <person name="Roberts A."/>
            <person name="Saif S."/>
            <person name="Shea T."/>
            <person name="Sisk P."/>
            <person name="Sykes S."/>
            <person name="Wortman J."/>
            <person name="Nusbaum C."/>
            <person name="Birren B."/>
        </authorList>
    </citation>
    <scope>NUCLEOTIDE SEQUENCE [LARGE SCALE GENOMIC DNA]</scope>
    <source>
        <strain evidence="1 2">CBS 606.96</strain>
    </source>
</reference>
<dbReference type="EMBL" id="AMGY01000005">
    <property type="protein sequence ID" value="EXJ82988.1"/>
    <property type="molecule type" value="Genomic_DNA"/>
</dbReference>